<dbReference type="AlphaFoldDB" id="A0A426Z2D7"/>
<dbReference type="Proteomes" id="UP000287651">
    <property type="component" value="Unassembled WGS sequence"/>
</dbReference>
<evidence type="ECO:0000256" key="1">
    <source>
        <dbReference type="SAM" id="MobiDB-lite"/>
    </source>
</evidence>
<evidence type="ECO:0000313" key="3">
    <source>
        <dbReference type="Proteomes" id="UP000287651"/>
    </source>
</evidence>
<feature type="region of interest" description="Disordered" evidence="1">
    <location>
        <begin position="1"/>
        <end position="34"/>
    </location>
</feature>
<name>A0A426Z2D7_ENSVE</name>
<feature type="compositionally biased region" description="Polar residues" evidence="1">
    <location>
        <begin position="55"/>
        <end position="73"/>
    </location>
</feature>
<feature type="region of interest" description="Disordered" evidence="1">
    <location>
        <begin position="55"/>
        <end position="90"/>
    </location>
</feature>
<accession>A0A426Z2D7</accession>
<organism evidence="2 3">
    <name type="scientific">Ensete ventricosum</name>
    <name type="common">Abyssinian banana</name>
    <name type="synonym">Musa ensete</name>
    <dbReference type="NCBI Taxonomy" id="4639"/>
    <lineage>
        <taxon>Eukaryota</taxon>
        <taxon>Viridiplantae</taxon>
        <taxon>Streptophyta</taxon>
        <taxon>Embryophyta</taxon>
        <taxon>Tracheophyta</taxon>
        <taxon>Spermatophyta</taxon>
        <taxon>Magnoliopsida</taxon>
        <taxon>Liliopsida</taxon>
        <taxon>Zingiberales</taxon>
        <taxon>Musaceae</taxon>
        <taxon>Ensete</taxon>
    </lineage>
</organism>
<comment type="caution">
    <text evidence="2">The sequence shown here is derived from an EMBL/GenBank/DDBJ whole genome shotgun (WGS) entry which is preliminary data.</text>
</comment>
<protein>
    <submittedName>
        <fullName evidence="2">Uncharacterized protein</fullName>
    </submittedName>
</protein>
<gene>
    <name evidence="2" type="ORF">B296_00012084</name>
</gene>
<evidence type="ECO:0000313" key="2">
    <source>
        <dbReference type="EMBL" id="RRT58128.1"/>
    </source>
</evidence>
<sequence>MADLAPVLPHYNSSGTRIGAAKKPPPTSVDDTLERYTDGNRASQLLQATFVSSLSFSMHSRPSSTSARMQSPHGTAPAPATQRRSTSTVQ</sequence>
<dbReference type="EMBL" id="AMZH03008836">
    <property type="protein sequence ID" value="RRT58128.1"/>
    <property type="molecule type" value="Genomic_DNA"/>
</dbReference>
<proteinExistence type="predicted"/>
<reference evidence="2 3" key="1">
    <citation type="journal article" date="2014" name="Agronomy (Basel)">
        <title>A Draft Genome Sequence for Ensete ventricosum, the Drought-Tolerant Tree Against Hunger.</title>
        <authorList>
            <person name="Harrison J."/>
            <person name="Moore K.A."/>
            <person name="Paszkiewicz K."/>
            <person name="Jones T."/>
            <person name="Grant M."/>
            <person name="Ambacheew D."/>
            <person name="Muzemil S."/>
            <person name="Studholme D.J."/>
        </authorList>
    </citation>
    <scope>NUCLEOTIDE SEQUENCE [LARGE SCALE GENOMIC DNA]</scope>
</reference>